<keyword evidence="2" id="KW-1133">Transmembrane helix</keyword>
<dbReference type="InterPro" id="IPR036465">
    <property type="entry name" value="vWFA_dom_sf"/>
</dbReference>
<dbReference type="Pfam" id="PF13519">
    <property type="entry name" value="VWA_2"/>
    <property type="match status" value="1"/>
</dbReference>
<sequence>MVAGTEEKSSMGTTIRKAWGGVLLVVAALVLVLSSTSPAYADDTQSSANAFGARVTSVMEDAYQPALDALSGDIITMSIAAPNAREVDPDTRNTYSDMLAGENSTRYDGRVWTDKTVTAGPVSFTGDAGENTIQLSENGEFLVTYSALATSTSITGKASVPVDVVFIIDNSTSMYNSDSLGDTFDAVNESIHTLMQGNSESRVAVVLYGTEADVLLPLGHYTSNASSWGDPTYVQINSVGQNDSSFSTTVNGYSNRVDQDSSNGRGTNIQLGVYEGMNILATEDQTTANVGGQEVSRVPAVVLLSDGNPTYSLSSSSWWNPSNSGTQGPGGDAYYGNGMLAMATASAMKQAINDNYGVEAGSDYAARVYTVGMGITSIGGQNERNLAYMTLDPSGRWDNNNTMANSIRNAWNTYNSGQSVQVPVNEDWRGNYEYYTMNHPSGGIADITSLQYNDDYIDAQDASEIGSAFSDIVSDIATSTPQYPTKIEGNDPVESGWLNYTDTIGEYMQVNNVPVILYGGQRFDVEYPAEEVEDGFIYHFSGAVSNSPIYGDLDASDINVKVTNNDDGTQTISIDVPAAAIPLRVNTVDLDSDGNVTSNEDNNAMPLRVVYEVGMKEGTVDANNNLIIGEGGVSQDYVTSHTGENNQVAFYSNAFSGKNMNSDGATMGDATTTFTPATTNPFYFVTQDTTLYTDPQCTNPAMAATWVDGYWQPGTGWGDPGHWVEGHLENNEVNPNATYYYQIEYYVGSNVEYDTVALTGSQIIDHVKEVAIGDNGESVWTLNAGTPRFDRLNDFAQVKTDNATGTAAQRLQSQMADGKVTQYEGNNGKLTLPLPASLTISKNVTADAGLTPPAATFNFTITAQAKAGQTVNVVKTTPGADPATSTEKIAFGENGTATFTLTAGQSIEFPNMTNAQYTVVETPAAGFTNTAATVDPTTAGAFDNTQHSVSGTVGTEDASIAFTNNYSVTAIDQTPADLGITLTKTIANRDFEQGDSFSFTISASRTTPNAPLPTNPTITVKPTEGTSVNAAFTNDNAFHFTLPSGPDGFHYIIRENATTSHGVSIDNAVYRLIVPVNDNRKGALEVGDTTLEKWDSQSNTWVAVDSKVATFNNTYSATEDVIALAGTKVLSGRTMTATDNFTFTVEADGSRELNSTGEFTEDADQPMPTPATAVATQAGTITFGDMTFDENDINKEYRYVITENMPEGVQDADNNPDNGFQHNGITYDLAQKVVIVKVASEQGTDGDVVRATVCDENGTPITSGSDFTVNNEYHATGELDGSTNLQVSKTLSGRAWGEDETFTFQLVGHDGAPMPATVTGSSTTTTVSKNQPTTAFGNIVFDEEDLSDGQGGYLISKKFSYTISELGASVDGLTISKATYDVEVTVTNNGNGTLDVSSVMTKTVDDEGAELNPVETVDTNVAAFINTYTSTFDGSGVSLDGTKVLTNTKWPTGTELKQGAFQFRVEAQDGAPSPTKGSTSPIRNVNNHTGEQTETSGEFKAPIYSLLLQVQIAQSDMVNEGSPVDTKDFQYIITEYNQLSVGYTYDESQYRVTITATDDQQGKITAAISKIEKRASEDAEWSEVWTPAAGTNANDAIVFNNSYTPSDATLTSAELGLTKQLTGNRSKALAANEFTFTMSVTAADGSDVDSVTLPNPATVGNAADDTAENGVYSGAIDFGNIVFTKAGTFTIHVKENMPDDATENGDGTWTYNGVTGNSADHTFTYKVEDKGGRLVATLDSAQSSGGATFTNEYAATGSQSFDGEKNITGREFEEGDTFTFQVKGTATTLDGAGTIEAPKPSGVSEDNWQLTINPTSGDTATLGFGTVTFTQPGVYTYTFSEYEGELGGMTYDTGDRTVVFTVTDNGTGTLNVGVTDGNLTNATTWTNRYQPQGEESYATTGLNGTKTFTGRDMLADEKFEFVLEPATDDADSTGQRVPTSQLVTIGGIGIENTTAEVSGLKNADGSDTRSFDFGNITVKPIANTFDGTGTFKFYVHEVVPDGVTDQTPIANGITYDMHVGTLTLVVTDTDADGKHTGELTIAAQFEDGAFAFVNNYEATEVEFDTSTQLKFQKVLDGRDWMSTDSFRFQVTAAQGTPMPDGGEQVSGSNARIVTLISDAVDGTPVNFNLGTIRYAFADMAQGATVDAQTGVRTKTFTYNVAELNTPNIVGVDYSAANFRVEVTVTDDNTGALKVTDVKVIQTQNDDNTMTPDQEIELASGAAATFTNYYHADMAPYGFTGVKVYNDTTEGGKPLTNGMFTFELRPTGANAATAPMPATGTEGTGENRVCTTTNSGGTFTFNNIEFTQEHDGETFTYEIREQGTDGNGMNFDETVYTATVRVTTDTSTGVAQIKPEVTIETLPESGQMTFTNTYEPTPATLEGADALHGTKTVDGRNILDGETFDCVLIPINDAAQQAVNNGWISIEGGWSNTSTSTASTPEGNGNSNTADFAFGTMTFNHVTDGDGYQFAIIEVLPEDVSPYDPVKDGLTYDRHQTNVTITVTDNGHGALEAKAKYDNSASTDAEDADEITKAAFTNVYAATGSVTGSDVFDVSKTFTGRENNEWTANDVFTFEMVGSEGAPMPEGSDGQTKTITVSSDQLNGEGVGINNFGDIAYGNADRGNTYTYTIREVAGNVYGVTYSQAEYQVTVAVNDNTTPNGQLSIETSMTQVKNDQGNETDNSADIAAFTNTYKVDEDSKDVSRVDGDVTTNVNGQLVGVGDTLEYTIHWVNDAVDEHGVAQAATVTVTDNVPEGLTVDANSISNGGALSQDGRTITWTVEADAAEQGDVTYQATVDDSAVQGGQLTNTATVQVGDNDPHQSVEATVEVPQKSGENNNQRPDGSIQVGDRITYTIEYANTTDQAADITITDVVPTGVTVDRETIDNGGVFDQQTNTITWTIAGVEPGLGSTVSFVGVVNESAVLEDEIDNQATIQVGENGPVIKTNTVPGTVNKGDLVISKTIELTDGQGTQIDAAKEFEFTIKVADASGNALNGTYNLDHADDTKDGTIAFANGEATLTLKHDGSATIAGLPEGAQVTVTETAAAGYTPVDGAEKTATIAAGDTPASIEFVNTYSVSEVEGVPADFDFTKVFAGHAWTDAYSFQFKLTSVDNAPMPEADEANGVTIDENGNAIKTVTGPQDSGEATFDFGAITYSQPGEYHYTVSEVPGENPGIDWSGNEAQVTVTVTDNGNGTLSAAASIDNSTFTNTYKTGEVPFDTAAGLQIVKNMTGRAIAAGDFTFTMTGKDDASVVRLNNGQPLEFSTTGAELGNAGDSNVASEVIPALTGLIFTQKDVGNTYTYTVAEEKPTQNPSDGVTYDDSSYEVQFVVTEDGEGTLLVETFVDGVSQGVTQGAIATNALPARLVFNNSYDAGSTTVGAKGDATIEGTKTLANDDIANYNFTFTVTGENGARVTTGSNNGTETITFGDIVYTTQNLNAAVTAGGSSEVGKASKVENADGTTVYTFKYTVSEDAPSADSGVAANSAPQGVTVTVTDNGTGQLFAAVSYDEGDALAFKNTYGGDASFELGIAGNKVIASADGLSKPELKGSEYEFTIVGNKAEDGTPAPMPEVTMVTNGASGIVNFGPIEYTMENVFGTDDTTLDVDATSDEGVETLAAGRFKVFTYTISESGTLPGVTNEQGTKTVEVTVTDLGAGKIEAQVTSKKTASGTDFTFTNTYNVTPEDSSLTGEGGFSITKKLTANTGRTLDNGEFKFVLTDVATDNVVARATNTAAGVVEFPAITFDKPGAYKYELSEVPGNAAGVNYDGDKYNVTANVKDMGDGTLAVEWAIEGVDAGGSVAFENTYEADPSSITFGALKTLAGRDMVEGEFTFELTDPEGNAVTATNTATGSVVFPTVEFTEEGTYKYTVSEVLPADDDAATEGIQKDGVTYDEKVWTATVTVVDNPETGVLEATVNYGNGTKLAEFHNTYVEPEEPVVPEEPADEPDEPKFAQTNDSTPWMLIAGIAVVAAALVAVGAFGLLRTRRR</sequence>
<proteinExistence type="predicted"/>
<keyword evidence="3" id="KW-0732">Signal</keyword>
<feature type="domain" description="VWFA" evidence="4">
    <location>
        <begin position="163"/>
        <end position="374"/>
    </location>
</feature>
<dbReference type="InterPro" id="IPR055382">
    <property type="entry name" value="DUF7601"/>
</dbReference>
<keyword evidence="6" id="KW-1185">Reference proteome</keyword>
<dbReference type="Gene3D" id="3.40.50.410">
    <property type="entry name" value="von Willebrand factor, type A domain"/>
    <property type="match status" value="1"/>
</dbReference>
<dbReference type="CDD" id="cd00198">
    <property type="entry name" value="vWFA"/>
    <property type="match status" value="1"/>
</dbReference>
<dbReference type="InterPro" id="IPR038174">
    <property type="entry name" value="Strep_pil_link_sf"/>
</dbReference>
<evidence type="ECO:0000259" key="4">
    <source>
        <dbReference type="PROSITE" id="PS50234"/>
    </source>
</evidence>
<dbReference type="PROSITE" id="PS50234">
    <property type="entry name" value="VWFA"/>
    <property type="match status" value="1"/>
</dbReference>
<feature type="signal peptide" evidence="3">
    <location>
        <begin position="1"/>
        <end position="41"/>
    </location>
</feature>
<dbReference type="InterPro" id="IPR002035">
    <property type="entry name" value="VWF_A"/>
</dbReference>
<evidence type="ECO:0000256" key="1">
    <source>
        <dbReference type="SAM" id="MobiDB-lite"/>
    </source>
</evidence>
<feature type="transmembrane region" description="Helical" evidence="2">
    <location>
        <begin position="3960"/>
        <end position="3982"/>
    </location>
</feature>
<dbReference type="InterPro" id="IPR022464">
    <property type="entry name" value="Strep_pil_isopept_link"/>
</dbReference>
<dbReference type="SMART" id="SM00327">
    <property type="entry name" value="VWA"/>
    <property type="match status" value="1"/>
</dbReference>
<keyword evidence="2" id="KW-0812">Transmembrane</keyword>
<feature type="region of interest" description="Disordered" evidence="1">
    <location>
        <begin position="1468"/>
        <end position="1496"/>
    </location>
</feature>
<dbReference type="SUPFAM" id="SSF53300">
    <property type="entry name" value="vWA-like"/>
    <property type="match status" value="1"/>
</dbReference>
<evidence type="ECO:0000256" key="2">
    <source>
        <dbReference type="SAM" id="Phobius"/>
    </source>
</evidence>
<organism evidence="5 6">
    <name type="scientific">Slackia equolifaciens</name>
    <dbReference type="NCBI Taxonomy" id="498718"/>
    <lineage>
        <taxon>Bacteria</taxon>
        <taxon>Bacillati</taxon>
        <taxon>Actinomycetota</taxon>
        <taxon>Coriobacteriia</taxon>
        <taxon>Eggerthellales</taxon>
        <taxon>Eggerthellaceae</taxon>
        <taxon>Slackia</taxon>
    </lineage>
</organism>
<feature type="chain" id="PRO_5018175282" description="VWFA domain-containing protein" evidence="3">
    <location>
        <begin position="42"/>
        <end position="3987"/>
    </location>
</feature>
<dbReference type="NCBIfam" id="TIGR03786">
    <property type="entry name" value="strep_pil_rpt"/>
    <property type="match status" value="7"/>
</dbReference>
<dbReference type="Pfam" id="PF01345">
    <property type="entry name" value="DUF11"/>
    <property type="match status" value="2"/>
</dbReference>
<evidence type="ECO:0000313" key="5">
    <source>
        <dbReference type="EMBL" id="RNL38843.1"/>
    </source>
</evidence>
<dbReference type="InterPro" id="IPR001434">
    <property type="entry name" value="OmcB-like_DUF11"/>
</dbReference>
<dbReference type="Gene3D" id="2.60.40.1140">
    <property type="entry name" value="Collagen-binding surface protein Cna, B-type domain"/>
    <property type="match status" value="2"/>
</dbReference>
<keyword evidence="2" id="KW-0472">Membrane</keyword>
<dbReference type="Proteomes" id="UP000269591">
    <property type="component" value="Unassembled WGS sequence"/>
</dbReference>
<protein>
    <recommendedName>
        <fullName evidence="4">VWFA domain-containing protein</fullName>
    </recommendedName>
</protein>
<dbReference type="Gene3D" id="2.60.40.3050">
    <property type="match status" value="17"/>
</dbReference>
<dbReference type="Pfam" id="PF12892">
    <property type="entry name" value="FctA"/>
    <property type="match status" value="17"/>
</dbReference>
<comment type="caution">
    <text evidence="5">The sequence shown here is derived from an EMBL/GenBank/DDBJ whole genome shotgun (WGS) entry which is preliminary data.</text>
</comment>
<reference evidence="6" key="1">
    <citation type="submission" date="2018-05" db="EMBL/GenBank/DDBJ databases">
        <title>Genome Sequencing of selected type strains of the family Eggerthellaceae.</title>
        <authorList>
            <person name="Danylec N."/>
            <person name="Stoll D.A."/>
            <person name="Doetsch A."/>
            <person name="Huch M."/>
        </authorList>
    </citation>
    <scope>NUCLEOTIDE SEQUENCE [LARGE SCALE GENOMIC DNA]</scope>
    <source>
        <strain evidence="6">DSM 24851</strain>
    </source>
</reference>
<name>A0A3N0AVE5_9ACTN</name>
<accession>A0A3N0AVE5</accession>
<dbReference type="EMBL" id="QIBX01000015">
    <property type="protein sequence ID" value="RNL38843.1"/>
    <property type="molecule type" value="Genomic_DNA"/>
</dbReference>
<gene>
    <name evidence="5" type="ORF">DMP06_08370</name>
</gene>
<feature type="compositionally biased region" description="Polar residues" evidence="1">
    <location>
        <begin position="1475"/>
        <end position="1496"/>
    </location>
</feature>
<dbReference type="Pfam" id="PF24547">
    <property type="entry name" value="DUF7601"/>
    <property type="match status" value="2"/>
</dbReference>
<evidence type="ECO:0000313" key="6">
    <source>
        <dbReference type="Proteomes" id="UP000269591"/>
    </source>
</evidence>
<evidence type="ECO:0000256" key="3">
    <source>
        <dbReference type="SAM" id="SignalP"/>
    </source>
</evidence>
<dbReference type="Gene3D" id="2.60.40.740">
    <property type="match status" value="1"/>
</dbReference>